<organism evidence="1">
    <name type="scientific">Caudovirales sp. ct0YK8</name>
    <dbReference type="NCBI Taxonomy" id="2826764"/>
    <lineage>
        <taxon>Viruses</taxon>
        <taxon>Duplodnaviria</taxon>
        <taxon>Heunggongvirae</taxon>
        <taxon>Uroviricota</taxon>
        <taxon>Caudoviricetes</taxon>
    </lineage>
</organism>
<protein>
    <submittedName>
        <fullName evidence="1">Uncharacterized protein</fullName>
    </submittedName>
</protein>
<proteinExistence type="predicted"/>
<reference evidence="1" key="1">
    <citation type="journal article" date="2021" name="Proc. Natl. Acad. Sci. U.S.A.">
        <title>A Catalog of Tens of Thousands of Viruses from Human Metagenomes Reveals Hidden Associations with Chronic Diseases.</title>
        <authorList>
            <person name="Tisza M.J."/>
            <person name="Buck C.B."/>
        </authorList>
    </citation>
    <scope>NUCLEOTIDE SEQUENCE</scope>
    <source>
        <strain evidence="1">Ct0YK8</strain>
    </source>
</reference>
<name>A0A8S5NPU6_9CAUD</name>
<evidence type="ECO:0000313" key="1">
    <source>
        <dbReference type="EMBL" id="DAD96721.1"/>
    </source>
</evidence>
<sequence length="38" mass="4425">MRYLNVNNTAGNANWNIGAALFYLKRNNNPKQSCFLHR</sequence>
<dbReference type="EMBL" id="BK015222">
    <property type="protein sequence ID" value="DAD96721.1"/>
    <property type="molecule type" value="Genomic_DNA"/>
</dbReference>
<accession>A0A8S5NPU6</accession>